<feature type="domain" description="Amidase" evidence="1">
    <location>
        <begin position="30"/>
        <end position="417"/>
    </location>
</feature>
<dbReference type="EC" id="3.5.1.4" evidence="2"/>
<evidence type="ECO:0000313" key="3">
    <source>
        <dbReference type="Proteomes" id="UP000266482"/>
    </source>
</evidence>
<dbReference type="PANTHER" id="PTHR42678">
    <property type="entry name" value="AMIDASE"/>
    <property type="match status" value="1"/>
</dbReference>
<dbReference type="AlphaFoldDB" id="A0A3A1UMT0"/>
<keyword evidence="2" id="KW-0378">Hydrolase</keyword>
<keyword evidence="3" id="KW-1185">Reference proteome</keyword>
<dbReference type="OrthoDB" id="9811471at2"/>
<name>A0A3A1UMT0_9BACL</name>
<dbReference type="EMBL" id="QXQA01000020">
    <property type="protein sequence ID" value="RIX48710.1"/>
    <property type="molecule type" value="Genomic_DNA"/>
</dbReference>
<dbReference type="PANTHER" id="PTHR42678:SF34">
    <property type="entry name" value="OS04G0183300 PROTEIN"/>
    <property type="match status" value="1"/>
</dbReference>
<dbReference type="InterPro" id="IPR036928">
    <property type="entry name" value="AS_sf"/>
</dbReference>
<evidence type="ECO:0000313" key="2">
    <source>
        <dbReference type="EMBL" id="RIX48710.1"/>
    </source>
</evidence>
<sequence length="491" mass="52860">MSVSLKEWIVEADILMLQSAMEEGRYSSEELVKAYIGRIEQLNPLIHAVLELNPDAVDIAKALDAERRDRGSRGPLHGIPILLKDNIDTHDRMHTSAGSIALADSIAPADSTVARKLREAGAVLLGKTNMTEWANFMSSRMPAGYSSRGGQVLNPYGPGELFVSGSSSGSAAAAAASLAAAAIGTETAGSIVGPACQHALAGIKPTVGLVSRAGIIPISYNQDTAGPLARTVSDAAVLLGALTGADERDGWTLASEGKYYRDYTVFLDAEYVKQARIGIPRAYYEHLDDERLAIMERAIADLRSLGAAIVDDLPLPVVTDNWNQGAVSYEFKQGLNHYLSGLSPSAPVRSLSELIAYNESHAERALRYGQDVLTASEAVDMTEEQYLREQESYKEKARREGIDYLLEHYRLDALLLPGDADGKYMAARMGYPLICVPAGYSEHGIIDPDGDPTKGPFGVIFSGAAFSEPTLIKLAYGYEQATKHRVRPAVS</sequence>
<dbReference type="Gene3D" id="3.90.1300.10">
    <property type="entry name" value="Amidase signature (AS) domain"/>
    <property type="match status" value="1"/>
</dbReference>
<dbReference type="SUPFAM" id="SSF75304">
    <property type="entry name" value="Amidase signature (AS) enzymes"/>
    <property type="match status" value="1"/>
</dbReference>
<organism evidence="2 3">
    <name type="scientific">Paenibacillus nanensis</name>
    <dbReference type="NCBI Taxonomy" id="393251"/>
    <lineage>
        <taxon>Bacteria</taxon>
        <taxon>Bacillati</taxon>
        <taxon>Bacillota</taxon>
        <taxon>Bacilli</taxon>
        <taxon>Bacillales</taxon>
        <taxon>Paenibacillaceae</taxon>
        <taxon>Paenibacillus</taxon>
    </lineage>
</organism>
<dbReference type="GO" id="GO:0004040">
    <property type="term" value="F:amidase activity"/>
    <property type="evidence" value="ECO:0007669"/>
    <property type="project" value="UniProtKB-EC"/>
</dbReference>
<proteinExistence type="predicted"/>
<dbReference type="InterPro" id="IPR023631">
    <property type="entry name" value="Amidase_dom"/>
</dbReference>
<reference evidence="2 3" key="1">
    <citation type="submission" date="2018-09" db="EMBL/GenBank/DDBJ databases">
        <title>Paenibacillus aracenensis nov. sp. isolated from a cave in southern Spain.</title>
        <authorList>
            <person name="Jurado V."/>
            <person name="Gutierrez-Patricio S."/>
            <person name="Gonzalez-Pimentel J.L."/>
            <person name="Miller A.Z."/>
            <person name="Laiz L."/>
            <person name="Saiz-Jimenez C."/>
        </authorList>
    </citation>
    <scope>NUCLEOTIDE SEQUENCE [LARGE SCALE GENOMIC DNA]</scope>
    <source>
        <strain evidence="2 3">DSM 22867</strain>
    </source>
</reference>
<protein>
    <submittedName>
        <fullName evidence="2">Amidase</fullName>
        <ecNumber evidence="2">3.5.1.4</ecNumber>
    </submittedName>
</protein>
<dbReference type="Pfam" id="PF01425">
    <property type="entry name" value="Amidase"/>
    <property type="match status" value="1"/>
</dbReference>
<dbReference type="NCBIfam" id="NF005300">
    <property type="entry name" value="PRK06828.1"/>
    <property type="match status" value="1"/>
</dbReference>
<gene>
    <name evidence="2" type="ORF">D3P08_23730</name>
</gene>
<comment type="caution">
    <text evidence="2">The sequence shown here is derived from an EMBL/GenBank/DDBJ whole genome shotgun (WGS) entry which is preliminary data.</text>
</comment>
<evidence type="ECO:0000259" key="1">
    <source>
        <dbReference type="Pfam" id="PF01425"/>
    </source>
</evidence>
<dbReference type="Proteomes" id="UP000266482">
    <property type="component" value="Unassembled WGS sequence"/>
</dbReference>
<dbReference type="RefSeq" id="WP_119602612.1">
    <property type="nucleotide sequence ID" value="NZ_QXQA01000020.1"/>
</dbReference>
<accession>A0A3A1UMT0</accession>